<feature type="domain" description="EF-hand" evidence="11">
    <location>
        <begin position="654"/>
        <end position="684"/>
    </location>
</feature>
<evidence type="ECO:0000256" key="7">
    <source>
        <dbReference type="ARBA" id="ARBA00022989"/>
    </source>
</evidence>
<comment type="subcellular location">
    <subcellularLocation>
        <location evidence="1">Cell membrane</location>
        <topology evidence="1">Multi-pass membrane protein</topology>
    </subcellularLocation>
</comment>
<comment type="caution">
    <text evidence="12">The sequence shown here is derived from an EMBL/GenBank/DDBJ whole genome shotgun (WGS) entry which is preliminary data.</text>
</comment>
<dbReference type="Proteomes" id="UP001209570">
    <property type="component" value="Unassembled WGS sequence"/>
</dbReference>
<dbReference type="Gene3D" id="1.10.238.10">
    <property type="entry name" value="EF-hand"/>
    <property type="match status" value="1"/>
</dbReference>
<organism evidence="12 13">
    <name type="scientific">Pythium insidiosum</name>
    <name type="common">Pythiosis disease agent</name>
    <dbReference type="NCBI Taxonomy" id="114742"/>
    <lineage>
        <taxon>Eukaryota</taxon>
        <taxon>Sar</taxon>
        <taxon>Stramenopiles</taxon>
        <taxon>Oomycota</taxon>
        <taxon>Peronosporomycetes</taxon>
        <taxon>Pythiales</taxon>
        <taxon>Pythiaceae</taxon>
        <taxon>Pythium</taxon>
    </lineage>
</organism>
<protein>
    <recommendedName>
        <fullName evidence="11">EF-hand domain-containing protein</fullName>
    </recommendedName>
</protein>
<dbReference type="GO" id="GO:0005509">
    <property type="term" value="F:calcium ion binding"/>
    <property type="evidence" value="ECO:0007669"/>
    <property type="project" value="InterPro"/>
</dbReference>
<keyword evidence="4 10" id="KW-0812">Transmembrane</keyword>
<dbReference type="FunFam" id="1.10.238.10:FF:000003">
    <property type="entry name" value="Calmodulin A"/>
    <property type="match status" value="1"/>
</dbReference>
<dbReference type="AlphaFoldDB" id="A0AAD5M1T3"/>
<sequence>MSVVMLDSPSSCSARSVSIARLSESLSMSPTARLNRLPRQEYMLSADDEVARGAGGTGAAASTDDDDDELVMSVHEPFKSPLAFIDPRVFFEQQSPARDRYRVLGTVSLVAISYFSTCGGPVGSEPIISAGGPLIGVSGILLYALLCQIPFVWIVTELSAAFPENGGFTVWVLNAFGPFWGFQVGYWAWITSVVSNAVFPNLVFSVLVDAYDLRASTPAIAFMAKAGIAVLPALPAFVGVRCVASSAILVLGVVLAVACVFAVWGFAAGAGAFERLGDVRRDSSGQVNVDWSHLVNVIFWNFDGIYLTSVVGGEVARPTQTFPRAFLLTLLLTVLTYVLPWTSAVVADRLPWLQFDEDAYPEIARAIGGSTLQQIVSISSILSSLAMYTCALLCQTFQVCGMAEMNLLPGVLRRRSSRFDVPHFATLLSLVASIFLMELDFDVVLSLGNAFAAAIQVLIILSMLQLRAAYPYIPRPVRVPGNRLILAALLVCPPTLFVFILVTTLLEPISALVLVALLLPGVLYGLVQRLDVNGASAGCEVQQNDFGGVLVTPEQIKAAFEFLDADKKNRVTADNLRARLSIFYDQLGTRDLKLLLNDQTELTEDYLNTLLLTNEVKQFDPVAEAFKAYDPEETGVISRDMLRYVFERLGFGALTDEDVDILVACADHDGDGQINLDDFRHLLI</sequence>
<keyword evidence="3" id="KW-1003">Cell membrane</keyword>
<feature type="transmembrane region" description="Helical" evidence="10">
    <location>
        <begin position="103"/>
        <end position="122"/>
    </location>
</feature>
<evidence type="ECO:0000313" key="12">
    <source>
        <dbReference type="EMBL" id="KAJ0401287.1"/>
    </source>
</evidence>
<feature type="transmembrane region" description="Helical" evidence="10">
    <location>
        <begin position="484"/>
        <end position="503"/>
    </location>
</feature>
<dbReference type="InterPro" id="IPR011992">
    <property type="entry name" value="EF-hand-dom_pair"/>
</dbReference>
<feature type="transmembrane region" description="Helical" evidence="10">
    <location>
        <begin position="419"/>
        <end position="437"/>
    </location>
</feature>
<keyword evidence="2" id="KW-0813">Transport</keyword>
<accession>A0AAD5M1T3</accession>
<feature type="transmembrane region" description="Helical" evidence="10">
    <location>
        <begin position="385"/>
        <end position="407"/>
    </location>
</feature>
<keyword evidence="8 10" id="KW-0472">Membrane</keyword>
<dbReference type="InterPro" id="IPR002048">
    <property type="entry name" value="EF_hand_dom"/>
</dbReference>
<evidence type="ECO:0000256" key="8">
    <source>
        <dbReference type="ARBA" id="ARBA00023136"/>
    </source>
</evidence>
<dbReference type="SUPFAM" id="SSF47473">
    <property type="entry name" value="EF-hand"/>
    <property type="match status" value="1"/>
</dbReference>
<dbReference type="InterPro" id="IPR002293">
    <property type="entry name" value="AA/rel_permease1"/>
</dbReference>
<dbReference type="GO" id="GO:0005886">
    <property type="term" value="C:plasma membrane"/>
    <property type="evidence" value="ECO:0007669"/>
    <property type="project" value="UniProtKB-SubCell"/>
</dbReference>
<evidence type="ECO:0000256" key="4">
    <source>
        <dbReference type="ARBA" id="ARBA00022692"/>
    </source>
</evidence>
<feature type="transmembrane region" description="Helical" evidence="10">
    <location>
        <begin position="134"/>
        <end position="156"/>
    </location>
</feature>
<feature type="transmembrane region" description="Helical" evidence="10">
    <location>
        <begin position="168"/>
        <end position="189"/>
    </location>
</feature>
<evidence type="ECO:0000256" key="10">
    <source>
        <dbReference type="SAM" id="Phobius"/>
    </source>
</evidence>
<keyword evidence="6" id="KW-0106">Calcium</keyword>
<feature type="transmembrane region" description="Helical" evidence="10">
    <location>
        <begin position="325"/>
        <end position="347"/>
    </location>
</feature>
<dbReference type="PANTHER" id="PTHR45826:SF2">
    <property type="entry name" value="AMINO ACID TRANSPORTER"/>
    <property type="match status" value="1"/>
</dbReference>
<dbReference type="Pfam" id="PF13499">
    <property type="entry name" value="EF-hand_7"/>
    <property type="match status" value="1"/>
</dbReference>
<name>A0AAD5M1T3_PYTIN</name>
<reference evidence="12" key="1">
    <citation type="submission" date="2021-12" db="EMBL/GenBank/DDBJ databases">
        <title>Prjna785345.</title>
        <authorList>
            <person name="Rujirawat T."/>
            <person name="Krajaejun T."/>
        </authorList>
    </citation>
    <scope>NUCLEOTIDE SEQUENCE</scope>
    <source>
        <strain evidence="12">Pi057C3</strain>
    </source>
</reference>
<evidence type="ECO:0000256" key="6">
    <source>
        <dbReference type="ARBA" id="ARBA00022837"/>
    </source>
</evidence>
<feature type="transmembrane region" description="Helical" evidence="10">
    <location>
        <begin position="247"/>
        <end position="273"/>
    </location>
</feature>
<evidence type="ECO:0000256" key="9">
    <source>
        <dbReference type="ARBA" id="ARBA00024041"/>
    </source>
</evidence>
<dbReference type="PANTHER" id="PTHR45826">
    <property type="entry name" value="POLYAMINE TRANSPORTER PUT1"/>
    <property type="match status" value="1"/>
</dbReference>
<evidence type="ECO:0000313" key="13">
    <source>
        <dbReference type="Proteomes" id="UP001209570"/>
    </source>
</evidence>
<evidence type="ECO:0000256" key="1">
    <source>
        <dbReference type="ARBA" id="ARBA00004651"/>
    </source>
</evidence>
<feature type="transmembrane region" description="Helical" evidence="10">
    <location>
        <begin position="293"/>
        <end position="313"/>
    </location>
</feature>
<dbReference type="InterPro" id="IPR044566">
    <property type="entry name" value="RMV1-like"/>
</dbReference>
<keyword evidence="13" id="KW-1185">Reference proteome</keyword>
<comment type="similarity">
    <text evidence="9">Belongs to the amino acid-polyamine-organocation (APC) superfamily. Polyamine:cation symporter (PHS) (TC 2.A.3.12) family.</text>
</comment>
<evidence type="ECO:0000259" key="11">
    <source>
        <dbReference type="PROSITE" id="PS50222"/>
    </source>
</evidence>
<evidence type="ECO:0000256" key="5">
    <source>
        <dbReference type="ARBA" id="ARBA00022737"/>
    </source>
</evidence>
<feature type="transmembrane region" description="Helical" evidence="10">
    <location>
        <begin position="219"/>
        <end position="240"/>
    </location>
</feature>
<feature type="domain" description="EF-hand" evidence="11">
    <location>
        <begin position="551"/>
        <end position="586"/>
    </location>
</feature>
<dbReference type="GO" id="GO:0015203">
    <property type="term" value="F:polyamine transmembrane transporter activity"/>
    <property type="evidence" value="ECO:0007669"/>
    <property type="project" value="UniProtKB-ARBA"/>
</dbReference>
<feature type="domain" description="EF-hand" evidence="11">
    <location>
        <begin position="617"/>
        <end position="652"/>
    </location>
</feature>
<keyword evidence="5" id="KW-0677">Repeat</keyword>
<keyword evidence="7 10" id="KW-1133">Transmembrane helix</keyword>
<dbReference type="EMBL" id="JAKCXM010000132">
    <property type="protein sequence ID" value="KAJ0401287.1"/>
    <property type="molecule type" value="Genomic_DNA"/>
</dbReference>
<gene>
    <name evidence="12" type="ORF">P43SY_001818</name>
</gene>
<feature type="transmembrane region" description="Helical" evidence="10">
    <location>
        <begin position="443"/>
        <end position="464"/>
    </location>
</feature>
<evidence type="ECO:0000256" key="3">
    <source>
        <dbReference type="ARBA" id="ARBA00022475"/>
    </source>
</evidence>
<evidence type="ECO:0000256" key="2">
    <source>
        <dbReference type="ARBA" id="ARBA00022448"/>
    </source>
</evidence>
<proteinExistence type="inferred from homology"/>
<feature type="transmembrane region" description="Helical" evidence="10">
    <location>
        <begin position="509"/>
        <end position="527"/>
    </location>
</feature>
<dbReference type="CDD" id="cd00051">
    <property type="entry name" value="EFh"/>
    <property type="match status" value="1"/>
</dbReference>
<dbReference type="InterPro" id="IPR018247">
    <property type="entry name" value="EF_Hand_1_Ca_BS"/>
</dbReference>
<dbReference type="Gene3D" id="1.20.1740.10">
    <property type="entry name" value="Amino acid/polyamine transporter I"/>
    <property type="match status" value="1"/>
</dbReference>
<dbReference type="PROSITE" id="PS00018">
    <property type="entry name" value="EF_HAND_1"/>
    <property type="match status" value="1"/>
</dbReference>
<dbReference type="PROSITE" id="PS50222">
    <property type="entry name" value="EF_HAND_2"/>
    <property type="match status" value="3"/>
</dbReference>
<dbReference type="Pfam" id="PF13520">
    <property type="entry name" value="AA_permease_2"/>
    <property type="match status" value="1"/>
</dbReference>